<evidence type="ECO:0000313" key="6">
    <source>
        <dbReference type="Proteomes" id="UP000008138"/>
    </source>
</evidence>
<dbReference type="AlphaFoldDB" id="F2L0X2"/>
<evidence type="ECO:0000256" key="1">
    <source>
        <dbReference type="ARBA" id="ARBA00005080"/>
    </source>
</evidence>
<dbReference type="PANTHER" id="PTHR11109">
    <property type="entry name" value="GTP CYCLOHYDROLASE I"/>
    <property type="match status" value="1"/>
</dbReference>
<dbReference type="Gene3D" id="1.10.286.10">
    <property type="match status" value="1"/>
</dbReference>
<dbReference type="KEGG" id="tuz:TUZN_1311"/>
<gene>
    <name evidence="5" type="ordered locus">TUZN_1311</name>
</gene>
<dbReference type="HOGENOM" id="CLU_049768_3_3_2"/>
<dbReference type="InterPro" id="IPR043134">
    <property type="entry name" value="GTP-CH-I_N"/>
</dbReference>
<dbReference type="GO" id="GO:0046654">
    <property type="term" value="P:tetrahydrofolate biosynthetic process"/>
    <property type="evidence" value="ECO:0007669"/>
    <property type="project" value="InterPro"/>
</dbReference>
<organism evidence="5 6">
    <name type="scientific">Thermoproteus uzoniensis (strain 768-20)</name>
    <dbReference type="NCBI Taxonomy" id="999630"/>
    <lineage>
        <taxon>Archaea</taxon>
        <taxon>Thermoproteota</taxon>
        <taxon>Thermoprotei</taxon>
        <taxon>Thermoproteales</taxon>
        <taxon>Thermoproteaceae</taxon>
        <taxon>Thermoproteus</taxon>
    </lineage>
</organism>
<dbReference type="PANTHER" id="PTHR11109:SF7">
    <property type="entry name" value="GTP CYCLOHYDROLASE 1"/>
    <property type="match status" value="1"/>
</dbReference>
<dbReference type="STRING" id="999630.TUZN_1311"/>
<name>F2L0X2_THEU7</name>
<dbReference type="GO" id="GO:0008270">
    <property type="term" value="F:zinc ion binding"/>
    <property type="evidence" value="ECO:0007669"/>
    <property type="project" value="TreeGrafter"/>
</dbReference>
<dbReference type="GO" id="GO:0005737">
    <property type="term" value="C:cytoplasm"/>
    <property type="evidence" value="ECO:0007669"/>
    <property type="project" value="TreeGrafter"/>
</dbReference>
<dbReference type="InterPro" id="IPR043133">
    <property type="entry name" value="GTP-CH-I_C/QueF"/>
</dbReference>
<reference evidence="5 6" key="1">
    <citation type="journal article" date="2011" name="J. Bacteriol.">
        <title>Complete genome sequence of the thermoacidophilic crenarchaeon Thermoproteus uzoniensis 768-20.</title>
        <authorList>
            <person name="Mardanov A.V."/>
            <person name="Gumerov V.M."/>
            <person name="Beletsky A.V."/>
            <person name="Prokofeva M.I."/>
            <person name="Bonch-Osmolovskaya E.A."/>
            <person name="Ravin N.V."/>
            <person name="Skryabin K.G."/>
        </authorList>
    </citation>
    <scope>NUCLEOTIDE SEQUENCE [LARGE SCALE GENOMIC DNA]</scope>
    <source>
        <strain evidence="5 6">768-20</strain>
    </source>
</reference>
<dbReference type="NCBIfam" id="NF006826">
    <property type="entry name" value="PRK09347.1-3"/>
    <property type="match status" value="1"/>
</dbReference>
<dbReference type="Pfam" id="PF01227">
    <property type="entry name" value="GTP_cyclohydroI"/>
    <property type="match status" value="1"/>
</dbReference>
<dbReference type="GO" id="GO:0003934">
    <property type="term" value="F:GTP cyclohydrolase I activity"/>
    <property type="evidence" value="ECO:0007669"/>
    <property type="project" value="UniProtKB-EC"/>
</dbReference>
<dbReference type="Proteomes" id="UP000008138">
    <property type="component" value="Chromosome"/>
</dbReference>
<evidence type="ECO:0000313" key="5">
    <source>
        <dbReference type="EMBL" id="AEA12787.1"/>
    </source>
</evidence>
<evidence type="ECO:0000256" key="3">
    <source>
        <dbReference type="ARBA" id="ARBA00022801"/>
    </source>
</evidence>
<reference key="2">
    <citation type="submission" date="2011-03" db="EMBL/GenBank/DDBJ databases">
        <title>Complete genome sequence of the thermoacidophilic crenarchaeon Thermoproteus uzoniensis 768-20.</title>
        <authorList>
            <person name="Mardanov A.V."/>
            <person name="Gumerov V.M."/>
            <person name="Beletsky A.V."/>
            <person name="Prokofeva M.I."/>
            <person name="Bonch-Osmolovskaya E.A."/>
            <person name="Ravin N.V."/>
            <person name="Skryabin K.G."/>
        </authorList>
    </citation>
    <scope>NUCLEOTIDE SEQUENCE</scope>
    <source>
        <strain>768-20</strain>
    </source>
</reference>
<dbReference type="EMBL" id="CP002590">
    <property type="protein sequence ID" value="AEA12787.1"/>
    <property type="molecule type" value="Genomic_DNA"/>
</dbReference>
<protein>
    <recommendedName>
        <fullName evidence="2">GTP cyclohydrolase I</fullName>
        <ecNumber evidence="2">3.5.4.16</ecNumber>
    </recommendedName>
</protein>
<dbReference type="GO" id="GO:0006729">
    <property type="term" value="P:tetrahydrobiopterin biosynthetic process"/>
    <property type="evidence" value="ECO:0007669"/>
    <property type="project" value="TreeGrafter"/>
</dbReference>
<keyword evidence="6" id="KW-1185">Reference proteome</keyword>
<evidence type="ECO:0000256" key="2">
    <source>
        <dbReference type="ARBA" id="ARBA00012715"/>
    </source>
</evidence>
<dbReference type="InterPro" id="IPR020602">
    <property type="entry name" value="GTP_CycHdrlase_I_dom"/>
</dbReference>
<evidence type="ECO:0000259" key="4">
    <source>
        <dbReference type="Pfam" id="PF01227"/>
    </source>
</evidence>
<sequence>MLINRSRVGVMLKKEGVEKAEAAVTSLLIHLGEDLSRPGVTNTPKRFVKAMEELTRGLREPAPEVVFFPLEYEADPGPVVIENIRAVSLCEHHLLPIVLNISVAYQPGDAVPGLSKVIRLVKWAAARPIMQERFTEWLADLLMDKLKAKAVKVKVCGVHMCSFIRGVKDEHHTMITEARRGDLDVRLDCKRPLACR</sequence>
<proteinExistence type="predicted"/>
<dbReference type="GO" id="GO:0005525">
    <property type="term" value="F:GTP binding"/>
    <property type="evidence" value="ECO:0007669"/>
    <property type="project" value="TreeGrafter"/>
</dbReference>
<dbReference type="eggNOG" id="arCOG04542">
    <property type="taxonomic scope" value="Archaea"/>
</dbReference>
<dbReference type="InterPro" id="IPR001474">
    <property type="entry name" value="GTP_CycHdrlase_I"/>
</dbReference>
<feature type="domain" description="GTP cyclohydrolase I" evidence="4">
    <location>
        <begin position="21"/>
        <end position="183"/>
    </location>
</feature>
<dbReference type="EC" id="3.5.4.16" evidence="2"/>
<accession>F2L0X2</accession>
<comment type="pathway">
    <text evidence="1">Cofactor biosynthesis; 7,8-dihydroneopterin triphosphate biosynthesis; 7,8-dihydroneopterin triphosphate from GTP: step 1/1.</text>
</comment>
<keyword evidence="3" id="KW-0378">Hydrolase</keyword>
<dbReference type="SUPFAM" id="SSF55620">
    <property type="entry name" value="Tetrahydrobiopterin biosynthesis enzymes-like"/>
    <property type="match status" value="1"/>
</dbReference>
<dbReference type="Gene3D" id="3.30.1130.10">
    <property type="match status" value="1"/>
</dbReference>
<dbReference type="UniPathway" id="UPA00848">
    <property type="reaction ID" value="UER00151"/>
</dbReference>